<evidence type="ECO:0000313" key="2">
    <source>
        <dbReference type="Proteomes" id="UP000324222"/>
    </source>
</evidence>
<protein>
    <submittedName>
        <fullName evidence="1">Uncharacterized protein</fullName>
    </submittedName>
</protein>
<proteinExistence type="predicted"/>
<dbReference type="AlphaFoldDB" id="A0A5B7GZL6"/>
<accession>A0A5B7GZL6</accession>
<comment type="caution">
    <text evidence="1">The sequence shown here is derived from an EMBL/GenBank/DDBJ whole genome shotgun (WGS) entry which is preliminary data.</text>
</comment>
<keyword evidence="2" id="KW-1185">Reference proteome</keyword>
<dbReference type="Proteomes" id="UP000324222">
    <property type="component" value="Unassembled WGS sequence"/>
</dbReference>
<reference evidence="1 2" key="1">
    <citation type="submission" date="2019-05" db="EMBL/GenBank/DDBJ databases">
        <title>Another draft genome of Portunus trituberculatus and its Hox gene families provides insights of decapod evolution.</title>
        <authorList>
            <person name="Jeong J.-H."/>
            <person name="Song I."/>
            <person name="Kim S."/>
            <person name="Choi T."/>
            <person name="Kim D."/>
            <person name="Ryu S."/>
            <person name="Kim W."/>
        </authorList>
    </citation>
    <scope>NUCLEOTIDE SEQUENCE [LARGE SCALE GENOMIC DNA]</scope>
    <source>
        <tissue evidence="1">Muscle</tissue>
    </source>
</reference>
<gene>
    <name evidence="1" type="ORF">E2C01_058343</name>
</gene>
<name>A0A5B7GZL6_PORTR</name>
<organism evidence="1 2">
    <name type="scientific">Portunus trituberculatus</name>
    <name type="common">Swimming crab</name>
    <name type="synonym">Neptunus trituberculatus</name>
    <dbReference type="NCBI Taxonomy" id="210409"/>
    <lineage>
        <taxon>Eukaryota</taxon>
        <taxon>Metazoa</taxon>
        <taxon>Ecdysozoa</taxon>
        <taxon>Arthropoda</taxon>
        <taxon>Crustacea</taxon>
        <taxon>Multicrustacea</taxon>
        <taxon>Malacostraca</taxon>
        <taxon>Eumalacostraca</taxon>
        <taxon>Eucarida</taxon>
        <taxon>Decapoda</taxon>
        <taxon>Pleocyemata</taxon>
        <taxon>Brachyura</taxon>
        <taxon>Eubrachyura</taxon>
        <taxon>Portunoidea</taxon>
        <taxon>Portunidae</taxon>
        <taxon>Portuninae</taxon>
        <taxon>Portunus</taxon>
    </lineage>
</organism>
<dbReference type="EMBL" id="VSRR010021810">
    <property type="protein sequence ID" value="MPC64232.1"/>
    <property type="molecule type" value="Genomic_DNA"/>
</dbReference>
<sequence length="110" mass="11384">MWGAGGVGRCGLRGGAAGAGHRLKSPYLTCAHELSITPRLSTEAGESGKLAPHYYSNCRCQAINLWGEERATLGRGAVGLNLTSLRCSGAFVPTSPTLAAVLPANRSCNL</sequence>
<evidence type="ECO:0000313" key="1">
    <source>
        <dbReference type="EMBL" id="MPC64232.1"/>
    </source>
</evidence>